<comment type="caution">
    <text evidence="1">The sequence shown here is derived from an EMBL/GenBank/DDBJ whole genome shotgun (WGS) entry which is preliminary data.</text>
</comment>
<gene>
    <name evidence="1" type="ORF">NX774_08160</name>
</gene>
<reference evidence="1 2" key="1">
    <citation type="submission" date="2022-08" db="EMBL/GenBank/DDBJ databases">
        <title>Reclassification of Massilia species as members of the genera Telluria, Duganella, Pseudoduganella, Mokoshia gen. nov. and Zemynaea gen. nov. using orthogonal and non-orthogonal genome-based approaches.</title>
        <authorList>
            <person name="Bowman J.P."/>
        </authorList>
    </citation>
    <scope>NUCLEOTIDE SEQUENCE [LARGE SCALE GENOMIC DNA]</scope>
    <source>
        <strain evidence="1 2">JCM 31605</strain>
    </source>
</reference>
<sequence>MEVVINGELTPAADGIGWRAFATGPNGITEHARLLDADKLQNMINCAAVWQLASVIVAQKHLADISRKLDEIAKGVRGISNFLDDERRSMVEGAYSWLRQAIDAVTAGEMTPAVRHQLEGVERDLESILNHLIREFRRELLAPVKEDSIGTEDQTDGLVRKAKHLEELGGTWSSACVRVWLPGTC</sequence>
<dbReference type="Proteomes" id="UP001206126">
    <property type="component" value="Unassembled WGS sequence"/>
</dbReference>
<keyword evidence="2" id="KW-1185">Reference proteome</keyword>
<evidence type="ECO:0000313" key="1">
    <source>
        <dbReference type="EMBL" id="MCS0807895.1"/>
    </source>
</evidence>
<proteinExistence type="predicted"/>
<accession>A0ABT2D9D3</accession>
<dbReference type="EMBL" id="JANUHB010000002">
    <property type="protein sequence ID" value="MCS0807895.1"/>
    <property type="molecule type" value="Genomic_DNA"/>
</dbReference>
<name>A0ABT2D9D3_9BURK</name>
<organism evidence="1 2">
    <name type="scientific">Massilia agilis</name>
    <dbReference type="NCBI Taxonomy" id="1811226"/>
    <lineage>
        <taxon>Bacteria</taxon>
        <taxon>Pseudomonadati</taxon>
        <taxon>Pseudomonadota</taxon>
        <taxon>Betaproteobacteria</taxon>
        <taxon>Burkholderiales</taxon>
        <taxon>Oxalobacteraceae</taxon>
        <taxon>Telluria group</taxon>
        <taxon>Massilia</taxon>
    </lineage>
</organism>
<dbReference type="RefSeq" id="WP_258821682.1">
    <property type="nucleotide sequence ID" value="NZ_JANUHB010000002.1"/>
</dbReference>
<protein>
    <submittedName>
        <fullName evidence="1">Uncharacterized protein</fullName>
    </submittedName>
</protein>
<evidence type="ECO:0000313" key="2">
    <source>
        <dbReference type="Proteomes" id="UP001206126"/>
    </source>
</evidence>